<dbReference type="SUPFAM" id="SSF52833">
    <property type="entry name" value="Thioredoxin-like"/>
    <property type="match status" value="1"/>
</dbReference>
<evidence type="ECO:0000313" key="4">
    <source>
        <dbReference type="Proteomes" id="UP001141806"/>
    </source>
</evidence>
<dbReference type="GO" id="GO:0006749">
    <property type="term" value="P:glutathione metabolic process"/>
    <property type="evidence" value="ECO:0007669"/>
    <property type="project" value="TreeGrafter"/>
</dbReference>
<dbReference type="OrthoDB" id="422574at2759"/>
<proteinExistence type="predicted"/>
<dbReference type="EMBL" id="JAMYWD010000008">
    <property type="protein sequence ID" value="KAJ4962179.1"/>
    <property type="molecule type" value="Genomic_DNA"/>
</dbReference>
<reference evidence="3" key="1">
    <citation type="journal article" date="2023" name="Plant J.">
        <title>The genome of the king protea, Protea cynaroides.</title>
        <authorList>
            <person name="Chang J."/>
            <person name="Duong T.A."/>
            <person name="Schoeman C."/>
            <person name="Ma X."/>
            <person name="Roodt D."/>
            <person name="Barker N."/>
            <person name="Li Z."/>
            <person name="Van de Peer Y."/>
            <person name="Mizrachi E."/>
        </authorList>
    </citation>
    <scope>NUCLEOTIDE SEQUENCE</scope>
    <source>
        <tissue evidence="3">Young leaves</tissue>
    </source>
</reference>
<name>A0A9Q0K378_9MAGN</name>
<dbReference type="InterPro" id="IPR036282">
    <property type="entry name" value="Glutathione-S-Trfase_C_sf"/>
</dbReference>
<keyword evidence="4" id="KW-1185">Reference proteome</keyword>
<dbReference type="PANTHER" id="PTHR43900">
    <property type="entry name" value="GLUTATHIONE S-TRANSFERASE RHO"/>
    <property type="match status" value="1"/>
</dbReference>
<dbReference type="Proteomes" id="UP001141806">
    <property type="component" value="Unassembled WGS sequence"/>
</dbReference>
<keyword evidence="2" id="KW-0808">Transferase</keyword>
<comment type="caution">
    <text evidence="3">The sequence shown here is derived from an EMBL/GenBank/DDBJ whole genome shotgun (WGS) entry which is preliminary data.</text>
</comment>
<dbReference type="Gene3D" id="1.20.1050.10">
    <property type="match status" value="1"/>
</dbReference>
<sequence>MADMIMLYGSVRSTALLLAITAFHEKCVEFEFVPINSATGEQKKEPYLSLNVEAHQYDPIASKLVFEQVVKPLAMKMEADSAVVEENEKKLGQVLDVYEARLDNGGYDYAGGYDF</sequence>
<dbReference type="SUPFAM" id="SSF47616">
    <property type="entry name" value="GST C-terminal domain-like"/>
    <property type="match status" value="1"/>
</dbReference>
<dbReference type="InterPro" id="IPR036249">
    <property type="entry name" value="Thioredoxin-like_sf"/>
</dbReference>
<dbReference type="PANTHER" id="PTHR43900:SF47">
    <property type="entry name" value="GLUTATHIONE S-TRANSFERASE F6-RELATED"/>
    <property type="match status" value="1"/>
</dbReference>
<protein>
    <recommendedName>
        <fullName evidence="1">glutathione transferase</fullName>
        <ecNumber evidence="1">2.5.1.18</ecNumber>
    </recommendedName>
</protein>
<dbReference type="GO" id="GO:0004364">
    <property type="term" value="F:glutathione transferase activity"/>
    <property type="evidence" value="ECO:0007669"/>
    <property type="project" value="UniProtKB-EC"/>
</dbReference>
<dbReference type="GO" id="GO:0043295">
    <property type="term" value="F:glutathione binding"/>
    <property type="evidence" value="ECO:0007669"/>
    <property type="project" value="TreeGrafter"/>
</dbReference>
<evidence type="ECO:0000256" key="1">
    <source>
        <dbReference type="ARBA" id="ARBA00012452"/>
    </source>
</evidence>
<dbReference type="EC" id="2.5.1.18" evidence="1"/>
<dbReference type="GO" id="GO:0005737">
    <property type="term" value="C:cytoplasm"/>
    <property type="evidence" value="ECO:0007669"/>
    <property type="project" value="TreeGrafter"/>
</dbReference>
<evidence type="ECO:0000313" key="3">
    <source>
        <dbReference type="EMBL" id="KAJ4962179.1"/>
    </source>
</evidence>
<dbReference type="AlphaFoldDB" id="A0A9Q0K378"/>
<evidence type="ECO:0000256" key="2">
    <source>
        <dbReference type="ARBA" id="ARBA00022679"/>
    </source>
</evidence>
<organism evidence="3 4">
    <name type="scientific">Protea cynaroides</name>
    <dbReference type="NCBI Taxonomy" id="273540"/>
    <lineage>
        <taxon>Eukaryota</taxon>
        <taxon>Viridiplantae</taxon>
        <taxon>Streptophyta</taxon>
        <taxon>Embryophyta</taxon>
        <taxon>Tracheophyta</taxon>
        <taxon>Spermatophyta</taxon>
        <taxon>Magnoliopsida</taxon>
        <taxon>Proteales</taxon>
        <taxon>Proteaceae</taxon>
        <taxon>Protea</taxon>
    </lineage>
</organism>
<accession>A0A9Q0K378</accession>
<gene>
    <name evidence="3" type="ORF">NE237_022118</name>
</gene>